<dbReference type="InterPro" id="IPR000891">
    <property type="entry name" value="PYR_CT"/>
</dbReference>
<dbReference type="PANTHER" id="PTHR42880:SF1">
    <property type="entry name" value="ISOPROPYLMALATE_HOMOCITRATE_CITRAMALATE SYNTHASE FAMILY PROTEIN"/>
    <property type="match status" value="1"/>
</dbReference>
<comment type="similarity">
    <text evidence="2">Belongs to the alpha-IPM synthase/homocitrate synthase family.</text>
</comment>
<evidence type="ECO:0000256" key="5">
    <source>
        <dbReference type="ARBA" id="ARBA00022679"/>
    </source>
</evidence>
<dbReference type="AlphaFoldDB" id="A0A2N3PVW1"/>
<comment type="caution">
    <text evidence="8">The sequence shown here is derived from an EMBL/GenBank/DDBJ whole genome shotgun (WGS) entry which is preliminary data.</text>
</comment>
<dbReference type="PROSITE" id="PS50991">
    <property type="entry name" value="PYR_CT"/>
    <property type="match status" value="1"/>
</dbReference>
<evidence type="ECO:0000313" key="8">
    <source>
        <dbReference type="EMBL" id="PKU24553.1"/>
    </source>
</evidence>
<evidence type="ECO:0000259" key="7">
    <source>
        <dbReference type="PROSITE" id="PS50991"/>
    </source>
</evidence>
<dbReference type="PANTHER" id="PTHR42880">
    <property type="entry name" value="HOMOCITRATE SYNTHASE"/>
    <property type="match status" value="1"/>
</dbReference>
<evidence type="ECO:0000313" key="9">
    <source>
        <dbReference type="Proteomes" id="UP000233293"/>
    </source>
</evidence>
<dbReference type="Gene3D" id="3.20.20.70">
    <property type="entry name" value="Aldolase class I"/>
    <property type="match status" value="1"/>
</dbReference>
<evidence type="ECO:0000256" key="3">
    <source>
        <dbReference type="ARBA" id="ARBA00012974"/>
    </source>
</evidence>
<dbReference type="InterPro" id="IPR013785">
    <property type="entry name" value="Aldolase_TIM"/>
</dbReference>
<gene>
    <name evidence="8" type="ORF">CWS72_10660</name>
</gene>
<dbReference type="Pfam" id="PF00682">
    <property type="entry name" value="HMGL-like"/>
    <property type="match status" value="1"/>
</dbReference>
<comment type="catalytic activity">
    <reaction evidence="6">
        <text>acetyl-CoA + 2-oxoglutarate + H2O = (2R)-homocitrate + CoA + H(+)</text>
        <dbReference type="Rhea" id="RHEA:12929"/>
        <dbReference type="ChEBI" id="CHEBI:15377"/>
        <dbReference type="ChEBI" id="CHEBI:15378"/>
        <dbReference type="ChEBI" id="CHEBI:16810"/>
        <dbReference type="ChEBI" id="CHEBI:57287"/>
        <dbReference type="ChEBI" id="CHEBI:57288"/>
        <dbReference type="ChEBI" id="CHEBI:58884"/>
        <dbReference type="EC" id="2.3.3.14"/>
    </reaction>
</comment>
<accession>A0A2N3PVW1</accession>
<reference evidence="9" key="1">
    <citation type="submission" date="2017-12" db="EMBL/GenBank/DDBJ databases">
        <title>Draft genome sequence of Telmatospirillum siberiense 26-4b1T, an acidotolerant peatland alphaproteobacterium potentially involved in sulfur cycling.</title>
        <authorList>
            <person name="Hausmann B."/>
            <person name="Pjevac P."/>
            <person name="Schreck K."/>
            <person name="Herbold C.W."/>
            <person name="Daims H."/>
            <person name="Wagner M."/>
            <person name="Pester M."/>
            <person name="Loy A."/>
        </authorList>
    </citation>
    <scope>NUCLEOTIDE SEQUENCE [LARGE SCALE GENOMIC DNA]</scope>
    <source>
        <strain evidence="9">26-4b1</strain>
    </source>
</reference>
<keyword evidence="9" id="KW-1185">Reference proteome</keyword>
<dbReference type="SUPFAM" id="SSF51569">
    <property type="entry name" value="Aldolase"/>
    <property type="match status" value="1"/>
</dbReference>
<organism evidence="8 9">
    <name type="scientific">Telmatospirillum siberiense</name>
    <dbReference type="NCBI Taxonomy" id="382514"/>
    <lineage>
        <taxon>Bacteria</taxon>
        <taxon>Pseudomonadati</taxon>
        <taxon>Pseudomonadota</taxon>
        <taxon>Alphaproteobacteria</taxon>
        <taxon>Rhodospirillales</taxon>
        <taxon>Rhodospirillaceae</taxon>
        <taxon>Telmatospirillum</taxon>
    </lineage>
</organism>
<proteinExistence type="inferred from homology"/>
<dbReference type="GO" id="GO:0004410">
    <property type="term" value="F:homocitrate synthase activity"/>
    <property type="evidence" value="ECO:0007669"/>
    <property type="project" value="UniProtKB-EC"/>
</dbReference>
<name>A0A2N3PVW1_9PROT</name>
<evidence type="ECO:0000256" key="4">
    <source>
        <dbReference type="ARBA" id="ARBA00020735"/>
    </source>
</evidence>
<keyword evidence="5" id="KW-0808">Transferase</keyword>
<sequence length="322" mass="33551">MRGPKEIAMRPVSLPPTAIHDLTLGLGSPSLSIEARRAVARAITAVGAQEISVGRPADGPAEAEAATAIAAAIGRDRAIACCRLAEADVDAARATGLSAVHLAAPLSESAIRAARESDRIAVLSDIRRVVRYARGLGMAVTLGGEDAGRAEIDYVCAAMIVAWENGARRFRVSDSSAALDPFSTHAIFRHLCAETDMELEFHGSDARGMAAANTVAAVRGGATHACASVLGLGGPGGTAPLDEVMETLLPLDGRRQTGRKAQMAALADRVLSLRPGGRRPKAAWPAAELSADWVMRTPDLDVLSEAGRYVWVRPAPQFAALG</sequence>
<dbReference type="Proteomes" id="UP000233293">
    <property type="component" value="Unassembled WGS sequence"/>
</dbReference>
<evidence type="ECO:0000256" key="1">
    <source>
        <dbReference type="ARBA" id="ARBA00003050"/>
    </source>
</evidence>
<protein>
    <recommendedName>
        <fullName evidence="4">Homocitrate synthase</fullName>
        <ecNumber evidence="3">2.3.3.14</ecNumber>
    </recommendedName>
</protein>
<dbReference type="EC" id="2.3.3.14" evidence="3"/>
<feature type="domain" description="Pyruvate carboxyltransferase" evidence="7">
    <location>
        <begin position="17"/>
        <end position="265"/>
    </location>
</feature>
<evidence type="ECO:0000256" key="2">
    <source>
        <dbReference type="ARBA" id="ARBA00006154"/>
    </source>
</evidence>
<dbReference type="EMBL" id="PIUM01000010">
    <property type="protein sequence ID" value="PKU24553.1"/>
    <property type="molecule type" value="Genomic_DNA"/>
</dbReference>
<comment type="function">
    <text evidence="1">This protein is a Fe-Mo-cofactor biosynthetic component.</text>
</comment>
<evidence type="ECO:0000256" key="6">
    <source>
        <dbReference type="ARBA" id="ARBA00048019"/>
    </source>
</evidence>